<keyword evidence="1 6" id="KW-0479">Metal-binding</keyword>
<dbReference type="InterPro" id="IPR003903">
    <property type="entry name" value="UIM_dom"/>
</dbReference>
<proteinExistence type="predicted"/>
<dbReference type="PROSITE" id="PS50023">
    <property type="entry name" value="LIM_DOMAIN_2"/>
    <property type="match status" value="1"/>
</dbReference>
<dbReference type="Proteomes" id="UP001054889">
    <property type="component" value="Unassembled WGS sequence"/>
</dbReference>
<evidence type="ECO:0000256" key="4">
    <source>
        <dbReference type="ARBA" id="ARBA00022843"/>
    </source>
</evidence>
<comment type="caution">
    <text evidence="9">The sequence shown here is derived from an EMBL/GenBank/DDBJ whole genome shotgun (WGS) entry which is preliminary data.</text>
</comment>
<dbReference type="InterPro" id="IPR001781">
    <property type="entry name" value="Znf_LIM"/>
</dbReference>
<gene>
    <name evidence="9" type="primary">ga11977</name>
    <name evidence="9" type="ORF">PR202_ga11977</name>
</gene>
<evidence type="ECO:0000256" key="3">
    <source>
        <dbReference type="ARBA" id="ARBA00022833"/>
    </source>
</evidence>
<name>A0AAV5CAU3_ELECO</name>
<dbReference type="InterPro" id="IPR022087">
    <property type="entry name" value="DA1-like_dom"/>
</dbReference>
<dbReference type="PANTHER" id="PTHR24209">
    <property type="entry name" value="PROTEIN DA1-RELATED 2"/>
    <property type="match status" value="1"/>
</dbReference>
<reference evidence="9" key="2">
    <citation type="submission" date="2021-12" db="EMBL/GenBank/DDBJ databases">
        <title>Resequencing data analysis of finger millet.</title>
        <authorList>
            <person name="Hatakeyama M."/>
            <person name="Aluri S."/>
            <person name="Balachadran M.T."/>
            <person name="Sivarajan S.R."/>
            <person name="Poveda L."/>
            <person name="Shimizu-Inatsugi R."/>
            <person name="Schlapbach R."/>
            <person name="Sreeman S.M."/>
            <person name="Shimizu K.K."/>
        </authorList>
    </citation>
    <scope>NUCLEOTIDE SEQUENCE</scope>
</reference>
<accession>A0AAV5CAU3</accession>
<dbReference type="AlphaFoldDB" id="A0AAV5CAU3"/>
<dbReference type="Pfam" id="PF23625">
    <property type="entry name" value="UIM_2"/>
    <property type="match status" value="2"/>
</dbReference>
<dbReference type="CDD" id="cd09396">
    <property type="entry name" value="LIM_DA1"/>
    <property type="match status" value="1"/>
</dbReference>
<dbReference type="PROSITE" id="PS00478">
    <property type="entry name" value="LIM_DOMAIN_1"/>
    <property type="match status" value="1"/>
</dbReference>
<dbReference type="EMBL" id="BQKI01000005">
    <property type="protein sequence ID" value="GJM95265.1"/>
    <property type="molecule type" value="Genomic_DNA"/>
</dbReference>
<dbReference type="Gene3D" id="2.10.110.10">
    <property type="entry name" value="Cysteine Rich Protein"/>
    <property type="match status" value="1"/>
</dbReference>
<keyword evidence="2" id="KW-0677">Repeat</keyword>
<keyword evidence="5 6" id="KW-0440">LIM domain</keyword>
<keyword evidence="4" id="KW-0832">Ubl conjugation</keyword>
<evidence type="ECO:0000313" key="9">
    <source>
        <dbReference type="EMBL" id="GJM95265.1"/>
    </source>
</evidence>
<feature type="compositionally biased region" description="Low complexity" evidence="7">
    <location>
        <begin position="599"/>
        <end position="620"/>
    </location>
</feature>
<dbReference type="SMART" id="SM00132">
    <property type="entry name" value="LIM"/>
    <property type="match status" value="1"/>
</dbReference>
<sequence>MYAACCRVPPSIRLPCRVSCRLPRRPRRLPRRLPSRRGWRRSRARESREEGVVVWGERRRKGPHGEREEAVAGDKREEEERTVRGGVDGGIRGEGEDGAYDIGEMLIRYSFRRVFVCARKAFDEMRGLAAARPCGHATPTSLRAHTAETSLCHATAVAGRQRPHSAPLAFLTRLLLLNSAPPFCRPCHASITFVSAAATTLHPAPCPLAPSLESRLRAFLSPARSTRFHARSVEDNILYCAAEFSVVSILLKGAYDESDNEDIDRAIALSLAEAEEDQNKGKAIDTSYYNLEEDEQLARALQESLNVESPPHSPQHDVPVENVPADRFPAVEPPQHIFPSSGSRTCAGCKYPIGHGRFLSCMNAVWHPQCFRCFACNKPISEYEFAMHDDQPYHRSCYKEFFHPKCDVCNNFIPTNRNGLIEYRAHPFWMQSTAPPMKMMALLGAAAVNEWSQRKVKYITLDDGRKEFFEGLNMKVEQQVPLLLVERQALNEAMVAEKNVGNMKWLFGLILRRPSIGPGNRIIDMITGQYKLTRLCEVTAILILYGLPRLQTGSILAHEMMHAYLRLKGYRNLPPEVEEGICQVLSHMWLESEIITGSSDNAASSSTASSSSSYSTPTSSKKGARTEFEKKLCAFIKHQIETDPSEAYGDGFRAGNQAVDRYGLRRTLDHIKMTGSFPY</sequence>
<reference evidence="9" key="1">
    <citation type="journal article" date="2018" name="DNA Res.">
        <title>Multiple hybrid de novo genome assembly of finger millet, an orphan allotetraploid crop.</title>
        <authorList>
            <person name="Hatakeyama M."/>
            <person name="Aluri S."/>
            <person name="Balachadran M.T."/>
            <person name="Sivarajan S.R."/>
            <person name="Patrignani A."/>
            <person name="Gruter S."/>
            <person name="Poveda L."/>
            <person name="Shimizu-Inatsugi R."/>
            <person name="Baeten J."/>
            <person name="Francoijs K.J."/>
            <person name="Nataraja K.N."/>
            <person name="Reddy Y.A.N."/>
            <person name="Phadnis S."/>
            <person name="Ravikumar R.L."/>
            <person name="Schlapbach R."/>
            <person name="Sreeman S.M."/>
            <person name="Shimizu K.K."/>
        </authorList>
    </citation>
    <scope>NUCLEOTIDE SEQUENCE</scope>
</reference>
<evidence type="ECO:0000259" key="8">
    <source>
        <dbReference type="PROSITE" id="PS50023"/>
    </source>
</evidence>
<dbReference type="InterPro" id="IPR045218">
    <property type="entry name" value="DA1-like"/>
</dbReference>
<dbReference type="GO" id="GO:0043130">
    <property type="term" value="F:ubiquitin binding"/>
    <property type="evidence" value="ECO:0007669"/>
    <property type="project" value="UniProtKB-ARBA"/>
</dbReference>
<dbReference type="SUPFAM" id="SSF57716">
    <property type="entry name" value="Glucocorticoid receptor-like (DNA-binding domain)"/>
    <property type="match status" value="2"/>
</dbReference>
<dbReference type="PROSITE" id="PS50330">
    <property type="entry name" value="UIM"/>
    <property type="match status" value="2"/>
</dbReference>
<dbReference type="GO" id="GO:0032875">
    <property type="term" value="P:regulation of DNA endoreduplication"/>
    <property type="evidence" value="ECO:0007669"/>
    <property type="project" value="UniProtKB-ARBA"/>
</dbReference>
<organism evidence="9 10">
    <name type="scientific">Eleusine coracana subsp. coracana</name>
    <dbReference type="NCBI Taxonomy" id="191504"/>
    <lineage>
        <taxon>Eukaryota</taxon>
        <taxon>Viridiplantae</taxon>
        <taxon>Streptophyta</taxon>
        <taxon>Embryophyta</taxon>
        <taxon>Tracheophyta</taxon>
        <taxon>Spermatophyta</taxon>
        <taxon>Magnoliopsida</taxon>
        <taxon>Liliopsida</taxon>
        <taxon>Poales</taxon>
        <taxon>Poaceae</taxon>
        <taxon>PACMAD clade</taxon>
        <taxon>Chloridoideae</taxon>
        <taxon>Cynodonteae</taxon>
        <taxon>Eleusininae</taxon>
        <taxon>Eleusine</taxon>
    </lineage>
</organism>
<evidence type="ECO:0000256" key="1">
    <source>
        <dbReference type="ARBA" id="ARBA00022723"/>
    </source>
</evidence>
<evidence type="ECO:0000256" key="2">
    <source>
        <dbReference type="ARBA" id="ARBA00022737"/>
    </source>
</evidence>
<feature type="compositionally biased region" description="Basic and acidic residues" evidence="7">
    <location>
        <begin position="63"/>
        <end position="83"/>
    </location>
</feature>
<dbReference type="Pfam" id="PF12315">
    <property type="entry name" value="DA1-like"/>
    <property type="match status" value="1"/>
</dbReference>
<keyword evidence="10" id="KW-1185">Reference proteome</keyword>
<dbReference type="Pfam" id="PF00412">
    <property type="entry name" value="LIM"/>
    <property type="match status" value="1"/>
</dbReference>
<protein>
    <recommendedName>
        <fullName evidence="8">LIM zinc-binding domain-containing protein</fullName>
    </recommendedName>
</protein>
<evidence type="ECO:0000313" key="10">
    <source>
        <dbReference type="Proteomes" id="UP001054889"/>
    </source>
</evidence>
<evidence type="ECO:0000256" key="7">
    <source>
        <dbReference type="SAM" id="MobiDB-lite"/>
    </source>
</evidence>
<dbReference type="FunFam" id="2.10.110.10:FF:000078">
    <property type="entry name" value="Protein DA1-related 1"/>
    <property type="match status" value="1"/>
</dbReference>
<evidence type="ECO:0000256" key="5">
    <source>
        <dbReference type="ARBA" id="ARBA00023038"/>
    </source>
</evidence>
<dbReference type="GO" id="GO:0140096">
    <property type="term" value="F:catalytic activity, acting on a protein"/>
    <property type="evidence" value="ECO:0007669"/>
    <property type="project" value="UniProtKB-ARBA"/>
</dbReference>
<dbReference type="GO" id="GO:0016787">
    <property type="term" value="F:hydrolase activity"/>
    <property type="evidence" value="ECO:0007669"/>
    <property type="project" value="UniProtKB-ARBA"/>
</dbReference>
<feature type="domain" description="LIM zinc-binding" evidence="8">
    <location>
        <begin position="344"/>
        <end position="404"/>
    </location>
</feature>
<evidence type="ECO:0000256" key="6">
    <source>
        <dbReference type="PROSITE-ProRule" id="PRU00125"/>
    </source>
</evidence>
<dbReference type="GO" id="GO:0046872">
    <property type="term" value="F:metal ion binding"/>
    <property type="evidence" value="ECO:0007669"/>
    <property type="project" value="UniProtKB-KW"/>
</dbReference>
<feature type="region of interest" description="Disordered" evidence="7">
    <location>
        <begin position="58"/>
        <end position="90"/>
    </location>
</feature>
<feature type="region of interest" description="Disordered" evidence="7">
    <location>
        <begin position="599"/>
        <end position="621"/>
    </location>
</feature>
<dbReference type="SMART" id="SM00726">
    <property type="entry name" value="UIM"/>
    <property type="match status" value="2"/>
</dbReference>
<keyword evidence="3 6" id="KW-0862">Zinc</keyword>
<dbReference type="PANTHER" id="PTHR24209:SF11">
    <property type="entry name" value="DOMAIN-CONTAINING PROTEIN, PUTATIVE, EXPRESSED-RELATED"/>
    <property type="match status" value="1"/>
</dbReference>